<evidence type="ECO:0000256" key="1">
    <source>
        <dbReference type="ARBA" id="ARBA00004141"/>
    </source>
</evidence>
<dbReference type="OrthoDB" id="10266980at2759"/>
<organism evidence="8 9">
    <name type="scientific">[Torrubiella] hemipterigena</name>
    <dbReference type="NCBI Taxonomy" id="1531966"/>
    <lineage>
        <taxon>Eukaryota</taxon>
        <taxon>Fungi</taxon>
        <taxon>Dikarya</taxon>
        <taxon>Ascomycota</taxon>
        <taxon>Pezizomycotina</taxon>
        <taxon>Sordariomycetes</taxon>
        <taxon>Hypocreomycetidae</taxon>
        <taxon>Hypocreales</taxon>
        <taxon>Clavicipitaceae</taxon>
        <taxon>Clavicipitaceae incertae sedis</taxon>
        <taxon>'Torrubiella' clade</taxon>
    </lineage>
</organism>
<evidence type="ECO:0000256" key="3">
    <source>
        <dbReference type="ARBA" id="ARBA00022989"/>
    </source>
</evidence>
<accession>A0A0A1TK71</accession>
<evidence type="ECO:0000313" key="9">
    <source>
        <dbReference type="Proteomes" id="UP000039046"/>
    </source>
</evidence>
<comment type="subcellular location">
    <subcellularLocation>
        <location evidence="1">Membrane</location>
        <topology evidence="1">Multi-pass membrane protein</topology>
    </subcellularLocation>
</comment>
<dbReference type="Pfam" id="PF03798">
    <property type="entry name" value="TRAM_LAG1_CLN8"/>
    <property type="match status" value="1"/>
</dbReference>
<dbReference type="EMBL" id="CDHN01000003">
    <property type="protein sequence ID" value="CEJ90217.1"/>
    <property type="molecule type" value="Genomic_DNA"/>
</dbReference>
<feature type="transmembrane region" description="Helical" evidence="6">
    <location>
        <begin position="39"/>
        <end position="58"/>
    </location>
</feature>
<evidence type="ECO:0000256" key="5">
    <source>
        <dbReference type="PROSITE-ProRule" id="PRU00205"/>
    </source>
</evidence>
<reference evidence="8 9" key="1">
    <citation type="journal article" date="2015" name="Genome Announc.">
        <title>Draft Genome Sequence and Gene Annotation of the Entomopathogenic Fungus Verticillium hemipterigenum.</title>
        <authorList>
            <person name="Horn F."/>
            <person name="Habel A."/>
            <person name="Scharf D.H."/>
            <person name="Dworschak J."/>
            <person name="Brakhage A.A."/>
            <person name="Guthke R."/>
            <person name="Hertweck C."/>
            <person name="Linde J."/>
        </authorList>
    </citation>
    <scope>NUCLEOTIDE SEQUENCE [LARGE SCALE GENOMIC DNA]</scope>
</reference>
<dbReference type="PANTHER" id="PTHR13439:SF0">
    <property type="entry name" value="TOPOISOMERASE I DAMAGE AFFECTED PROTEIN 4"/>
    <property type="match status" value="1"/>
</dbReference>
<keyword evidence="2 5" id="KW-0812">Transmembrane</keyword>
<sequence length="334" mass="37695">MEALKDPFPLAPIPWLSEWIRPVANRLGLVILPMHIHEVVYSAGFYFFAQHVISPILSNMFAAKHYSHLSRKKKINWDVHVVSLFQSVMISVLALWVMFTDEERMSMDREGRLWGYTGSCGLIAGLAVGYFVWDLVVTSLNLDVFGIGALAHAISALTAFSLGFRPFVNYYACNFILWEISTPFLNIHWFLDKVNMTGTKAQLYNGLLLLFSFFSSRLVFGNYSAIKVFTDIYYTLGKNPSTPGEGVQIFVTKDTTLPTWLALSYVTSNAVLTTLNVYWFFMMIKAVRKRFTPGTESPDKAGKVEKMVATEVEIDVSATGSDMPNAQDVRSRRT</sequence>
<feature type="transmembrane region" description="Helical" evidence="6">
    <location>
        <begin position="79"/>
        <end position="99"/>
    </location>
</feature>
<keyword evidence="9" id="KW-1185">Reference proteome</keyword>
<dbReference type="InterPro" id="IPR050846">
    <property type="entry name" value="TLCD"/>
</dbReference>
<evidence type="ECO:0000259" key="7">
    <source>
        <dbReference type="PROSITE" id="PS50922"/>
    </source>
</evidence>
<evidence type="ECO:0000256" key="4">
    <source>
        <dbReference type="ARBA" id="ARBA00023136"/>
    </source>
</evidence>
<dbReference type="HOGENOM" id="CLU_034597_0_1_1"/>
<feature type="transmembrane region" description="Helical" evidence="6">
    <location>
        <begin position="168"/>
        <end position="191"/>
    </location>
</feature>
<feature type="transmembrane region" description="Helical" evidence="6">
    <location>
        <begin position="140"/>
        <end position="162"/>
    </location>
</feature>
<dbReference type="GO" id="GO:0055088">
    <property type="term" value="P:lipid homeostasis"/>
    <property type="evidence" value="ECO:0007669"/>
    <property type="project" value="TreeGrafter"/>
</dbReference>
<evidence type="ECO:0000256" key="6">
    <source>
        <dbReference type="SAM" id="Phobius"/>
    </source>
</evidence>
<evidence type="ECO:0000313" key="8">
    <source>
        <dbReference type="EMBL" id="CEJ90217.1"/>
    </source>
</evidence>
<keyword evidence="4 5" id="KW-0472">Membrane</keyword>
<feature type="transmembrane region" description="Helical" evidence="6">
    <location>
        <begin position="260"/>
        <end position="281"/>
    </location>
</feature>
<gene>
    <name evidence="8" type="ORF">VHEMI06015</name>
</gene>
<dbReference type="PANTHER" id="PTHR13439">
    <property type="entry name" value="CT120 PROTEIN"/>
    <property type="match status" value="1"/>
</dbReference>
<feature type="transmembrane region" description="Helical" evidence="6">
    <location>
        <begin position="203"/>
        <end position="220"/>
    </location>
</feature>
<name>A0A0A1TK71_9HYPO</name>
<proteinExistence type="predicted"/>
<dbReference type="AlphaFoldDB" id="A0A0A1TK71"/>
<protein>
    <recommendedName>
        <fullName evidence="7">TLC domain-containing protein</fullName>
    </recommendedName>
</protein>
<evidence type="ECO:0000256" key="2">
    <source>
        <dbReference type="ARBA" id="ARBA00022692"/>
    </source>
</evidence>
<feature type="domain" description="TLC" evidence="7">
    <location>
        <begin position="72"/>
        <end position="292"/>
    </location>
</feature>
<dbReference type="InterPro" id="IPR006634">
    <property type="entry name" value="TLC-dom"/>
</dbReference>
<keyword evidence="3 6" id="KW-1133">Transmembrane helix</keyword>
<feature type="transmembrane region" description="Helical" evidence="6">
    <location>
        <begin position="114"/>
        <end position="133"/>
    </location>
</feature>
<dbReference type="SMART" id="SM00724">
    <property type="entry name" value="TLC"/>
    <property type="match status" value="1"/>
</dbReference>
<dbReference type="Proteomes" id="UP000039046">
    <property type="component" value="Unassembled WGS sequence"/>
</dbReference>
<dbReference type="GO" id="GO:0016020">
    <property type="term" value="C:membrane"/>
    <property type="evidence" value="ECO:0007669"/>
    <property type="project" value="UniProtKB-SubCell"/>
</dbReference>
<dbReference type="PROSITE" id="PS50922">
    <property type="entry name" value="TLC"/>
    <property type="match status" value="1"/>
</dbReference>
<dbReference type="GO" id="GO:0005783">
    <property type="term" value="C:endoplasmic reticulum"/>
    <property type="evidence" value="ECO:0007669"/>
    <property type="project" value="TreeGrafter"/>
</dbReference>
<dbReference type="STRING" id="1531966.A0A0A1TK71"/>